<sequence length="256" mass="28722">MDTEYQFEGLPLPAFKLTKELKVLVSSQEAEKLFGPAALFKDLIDEGSLKKVEKLLKPENGSVRFEMNAVSASGGLLLADLYGKWQSDASWAVVVVPKEDNIERISQQLRRLQERLRETDYDLFQEKELSMQLLQRVRMLSAPSIRLDLDQMLIPLFGDLTAVKVEAVGDNVLKNIHDSHVETAIIDFTAVDQIEEEGLKLWNGLMQSLKVMGVECIVTGIKPAHAKRLHGLESTTVMRFASTLLEVLNEKSGSRL</sequence>
<dbReference type="RefSeq" id="WP_204890790.1">
    <property type="nucleotide sequence ID" value="NZ_JBHUFW010000004.1"/>
</dbReference>
<accession>A0ABW4QF19</accession>
<dbReference type="Proteomes" id="UP001597273">
    <property type="component" value="Unassembled WGS sequence"/>
</dbReference>
<evidence type="ECO:0000313" key="3">
    <source>
        <dbReference type="Proteomes" id="UP001597273"/>
    </source>
</evidence>
<dbReference type="SUPFAM" id="SSF52091">
    <property type="entry name" value="SpoIIaa-like"/>
    <property type="match status" value="1"/>
</dbReference>
<dbReference type="EMBL" id="JBHUFW010000004">
    <property type="protein sequence ID" value="MFD1862166.1"/>
    <property type="molecule type" value="Genomic_DNA"/>
</dbReference>
<gene>
    <name evidence="2" type="ORF">ACFSDB_04455</name>
</gene>
<keyword evidence="3" id="KW-1185">Reference proteome</keyword>
<feature type="domain" description="STAS" evidence="1">
    <location>
        <begin position="141"/>
        <end position="229"/>
    </location>
</feature>
<dbReference type="CDD" id="cd07041">
    <property type="entry name" value="STAS_RsbR_RsbS_like"/>
    <property type="match status" value="1"/>
</dbReference>
<comment type="caution">
    <text evidence="2">The sequence shown here is derived from an EMBL/GenBank/DDBJ whole genome shotgun (WGS) entry which is preliminary data.</text>
</comment>
<evidence type="ECO:0000313" key="2">
    <source>
        <dbReference type="EMBL" id="MFD1862166.1"/>
    </source>
</evidence>
<dbReference type="InterPro" id="IPR051932">
    <property type="entry name" value="Bact_StressResp_Reg"/>
</dbReference>
<dbReference type="PROSITE" id="PS50801">
    <property type="entry name" value="STAS"/>
    <property type="match status" value="1"/>
</dbReference>
<dbReference type="InterPro" id="IPR002645">
    <property type="entry name" value="STAS_dom"/>
</dbReference>
<reference evidence="3" key="1">
    <citation type="journal article" date="2019" name="Int. J. Syst. Evol. Microbiol.">
        <title>The Global Catalogue of Microorganisms (GCM) 10K type strain sequencing project: providing services to taxonomists for standard genome sequencing and annotation.</title>
        <authorList>
            <consortium name="The Broad Institute Genomics Platform"/>
            <consortium name="The Broad Institute Genome Sequencing Center for Infectious Disease"/>
            <person name="Wu L."/>
            <person name="Ma J."/>
        </authorList>
    </citation>
    <scope>NUCLEOTIDE SEQUENCE [LARGE SCALE GENOMIC DNA]</scope>
    <source>
        <strain evidence="3">CGMCC 1.15475</strain>
    </source>
</reference>
<evidence type="ECO:0000259" key="1">
    <source>
        <dbReference type="PROSITE" id="PS50801"/>
    </source>
</evidence>
<organism evidence="2 3">
    <name type="scientific">Planococcus chinensis</name>
    <dbReference type="NCBI Taxonomy" id="272917"/>
    <lineage>
        <taxon>Bacteria</taxon>
        <taxon>Bacillati</taxon>
        <taxon>Bacillota</taxon>
        <taxon>Bacilli</taxon>
        <taxon>Bacillales</taxon>
        <taxon>Caryophanaceae</taxon>
        <taxon>Planococcus</taxon>
    </lineage>
</organism>
<dbReference type="InterPro" id="IPR036513">
    <property type="entry name" value="STAS_dom_sf"/>
</dbReference>
<dbReference type="Pfam" id="PF01740">
    <property type="entry name" value="STAS"/>
    <property type="match status" value="1"/>
</dbReference>
<protein>
    <submittedName>
        <fullName evidence="2">STAS domain-containing protein</fullName>
    </submittedName>
</protein>
<dbReference type="PANTHER" id="PTHR33745">
    <property type="entry name" value="RSBT ANTAGONIST PROTEIN RSBS-RELATED"/>
    <property type="match status" value="1"/>
</dbReference>
<dbReference type="Gene3D" id="3.30.750.24">
    <property type="entry name" value="STAS domain"/>
    <property type="match status" value="1"/>
</dbReference>
<proteinExistence type="predicted"/>
<name>A0ABW4QF19_9BACL</name>